<dbReference type="Proteomes" id="UP000282076">
    <property type="component" value="Unassembled WGS sequence"/>
</dbReference>
<dbReference type="GO" id="GO:0016810">
    <property type="term" value="F:hydrolase activity, acting on carbon-nitrogen (but not peptide) bonds"/>
    <property type="evidence" value="ECO:0007669"/>
    <property type="project" value="InterPro"/>
</dbReference>
<dbReference type="SUPFAM" id="SSF88713">
    <property type="entry name" value="Glycoside hydrolase/deacetylase"/>
    <property type="match status" value="1"/>
</dbReference>
<gene>
    <name evidence="2" type="ORF">D7Z26_12440</name>
</gene>
<dbReference type="OrthoDB" id="2649545at2"/>
<name>A0A494Y173_9BACL</name>
<accession>A0A494Y173</accession>
<proteinExistence type="predicted"/>
<feature type="domain" description="NodB homology" evidence="1">
    <location>
        <begin position="62"/>
        <end position="245"/>
    </location>
</feature>
<dbReference type="PROSITE" id="PS51677">
    <property type="entry name" value="NODB"/>
    <property type="match status" value="1"/>
</dbReference>
<dbReference type="InterPro" id="IPR011330">
    <property type="entry name" value="Glyco_hydro/deAcase_b/a-brl"/>
</dbReference>
<protein>
    <submittedName>
        <fullName evidence="2">Polysaccharide deacetylase family protein</fullName>
    </submittedName>
</protein>
<dbReference type="InterPro" id="IPR050248">
    <property type="entry name" value="Polysacc_deacetylase_ArnD"/>
</dbReference>
<dbReference type="EMBL" id="RBZM01000005">
    <property type="protein sequence ID" value="RKP54177.1"/>
    <property type="molecule type" value="Genomic_DNA"/>
</dbReference>
<dbReference type="GO" id="GO:0005975">
    <property type="term" value="P:carbohydrate metabolic process"/>
    <property type="evidence" value="ECO:0007669"/>
    <property type="project" value="InterPro"/>
</dbReference>
<evidence type="ECO:0000259" key="1">
    <source>
        <dbReference type="PROSITE" id="PS51677"/>
    </source>
</evidence>
<organism evidence="2 3">
    <name type="scientific">Cohnella endophytica</name>
    <dbReference type="NCBI Taxonomy" id="2419778"/>
    <lineage>
        <taxon>Bacteria</taxon>
        <taxon>Bacillati</taxon>
        <taxon>Bacillota</taxon>
        <taxon>Bacilli</taxon>
        <taxon>Bacillales</taxon>
        <taxon>Paenibacillaceae</taxon>
        <taxon>Cohnella</taxon>
    </lineage>
</organism>
<evidence type="ECO:0000313" key="2">
    <source>
        <dbReference type="EMBL" id="RKP54177.1"/>
    </source>
</evidence>
<reference evidence="2 3" key="1">
    <citation type="submission" date="2018-10" db="EMBL/GenBank/DDBJ databases">
        <title>Cohnella sp. M2MS4P-1, whole genome shotgun sequence.</title>
        <authorList>
            <person name="Tuo L."/>
        </authorList>
    </citation>
    <scope>NUCLEOTIDE SEQUENCE [LARGE SCALE GENOMIC DNA]</scope>
    <source>
        <strain evidence="2 3">M2MS4P-1</strain>
    </source>
</reference>
<dbReference type="Pfam" id="PF01522">
    <property type="entry name" value="Polysacc_deac_1"/>
    <property type="match status" value="1"/>
</dbReference>
<dbReference type="CDD" id="cd10917">
    <property type="entry name" value="CE4_NodB_like_6s_7s"/>
    <property type="match status" value="1"/>
</dbReference>
<dbReference type="InterPro" id="IPR002509">
    <property type="entry name" value="NODB_dom"/>
</dbReference>
<dbReference type="AlphaFoldDB" id="A0A494Y173"/>
<evidence type="ECO:0000313" key="3">
    <source>
        <dbReference type="Proteomes" id="UP000282076"/>
    </source>
</evidence>
<comment type="caution">
    <text evidence="2">The sequence shown here is derived from an EMBL/GenBank/DDBJ whole genome shotgun (WGS) entry which is preliminary data.</text>
</comment>
<dbReference type="PANTHER" id="PTHR10587">
    <property type="entry name" value="GLYCOSYL TRANSFERASE-RELATED"/>
    <property type="match status" value="1"/>
</dbReference>
<dbReference type="Gene3D" id="3.20.20.370">
    <property type="entry name" value="Glycoside hydrolase/deacetylase"/>
    <property type="match status" value="1"/>
</dbReference>
<keyword evidence="3" id="KW-1185">Reference proteome</keyword>
<sequence>MTIKSVGGYDVTRKWKPVLLAIMAASLVWTCGFSNENQPVHKSRKYYEAHQDIVWEVPMEEKLIALTFDDGPNPKTTPEILDLLAENGAKSTFFVVGKRMERFPEVVRREALEGHEVANHTYSHLYFTKGVSRKRIVEELEQAQNQIIDLTGQNCQWFRPPGGFYTDTVVDTVRKNGYTVILWSWHQDTQDWLAPGVSRIVNKVLNNARNGDIVLLHDHVDGSTQTVQALRTILPELKKRGFKMVTVSELLRHRKPKT</sequence>